<dbReference type="GO" id="GO:0003677">
    <property type="term" value="F:DNA binding"/>
    <property type="evidence" value="ECO:0007669"/>
    <property type="project" value="UniProtKB-KW"/>
</dbReference>
<proteinExistence type="predicted"/>
<dbReference type="EMBL" id="JAPFFJ010000015">
    <property type="protein sequence ID" value="KAJ6408903.1"/>
    <property type="molecule type" value="Genomic_DNA"/>
</dbReference>
<name>A0AAD6JQ64_9ROSI</name>
<dbReference type="Proteomes" id="UP001162972">
    <property type="component" value="Chromosome 9"/>
</dbReference>
<dbReference type="Pfam" id="PF00046">
    <property type="entry name" value="Homeodomain"/>
    <property type="match status" value="1"/>
</dbReference>
<sequence length="194" mass="22025">MDSDDMDVAGSVGAPGSSRWNPTKEQISMLESFYSQGIRTPSTEMIEQITSRLKAYGHIEGKEFVCSPYYPQQSEVMRFRQQHPRMLLPANFKMRPRSEARTYAFNGYEPAVPYEYHNRLTMNKGDRTLVTINHKRCSDQETLPLFPLHPTGSFEGAPAENSIDTPGSSEISTVIEEHCGDCKPFFDFFHGKDS</sequence>
<keyword evidence="7 8" id="KW-0539">Nucleus</keyword>
<dbReference type="InterPro" id="IPR044555">
    <property type="entry name" value="WUSCHEL-like"/>
</dbReference>
<comment type="subcellular location">
    <subcellularLocation>
        <location evidence="1 8">Nucleus</location>
    </subcellularLocation>
</comment>
<keyword evidence="4 8" id="KW-0238">DNA-binding</keyword>
<dbReference type="PANTHER" id="PTHR45940">
    <property type="entry name" value="WUSCHEL-RELATED HOMEOBOX 1-RELATED"/>
    <property type="match status" value="1"/>
</dbReference>
<evidence type="ECO:0000256" key="8">
    <source>
        <dbReference type="RuleBase" id="RU000682"/>
    </source>
</evidence>
<dbReference type="AlphaFoldDB" id="A0AAD6JQ64"/>
<organism evidence="11 12">
    <name type="scientific">Salix udensis</name>
    <dbReference type="NCBI Taxonomy" id="889485"/>
    <lineage>
        <taxon>Eukaryota</taxon>
        <taxon>Viridiplantae</taxon>
        <taxon>Streptophyta</taxon>
        <taxon>Embryophyta</taxon>
        <taxon>Tracheophyta</taxon>
        <taxon>Spermatophyta</taxon>
        <taxon>Magnoliopsida</taxon>
        <taxon>eudicotyledons</taxon>
        <taxon>Gunneridae</taxon>
        <taxon>Pentapetalae</taxon>
        <taxon>rosids</taxon>
        <taxon>fabids</taxon>
        <taxon>Malpighiales</taxon>
        <taxon>Salicaceae</taxon>
        <taxon>Saliceae</taxon>
        <taxon>Salix</taxon>
    </lineage>
</organism>
<keyword evidence="12" id="KW-1185">Reference proteome</keyword>
<gene>
    <name evidence="11" type="ORF">OIU84_008578</name>
</gene>
<evidence type="ECO:0000259" key="10">
    <source>
        <dbReference type="Pfam" id="PF00046"/>
    </source>
</evidence>
<evidence type="ECO:0000256" key="6">
    <source>
        <dbReference type="ARBA" id="ARBA00023163"/>
    </source>
</evidence>
<evidence type="ECO:0000256" key="7">
    <source>
        <dbReference type="ARBA" id="ARBA00023242"/>
    </source>
</evidence>
<dbReference type="GO" id="GO:0003700">
    <property type="term" value="F:DNA-binding transcription factor activity"/>
    <property type="evidence" value="ECO:0007669"/>
    <property type="project" value="InterPro"/>
</dbReference>
<evidence type="ECO:0000256" key="1">
    <source>
        <dbReference type="ARBA" id="ARBA00004123"/>
    </source>
</evidence>
<feature type="domain" description="Homeobox" evidence="10">
    <location>
        <begin position="18"/>
        <end position="54"/>
    </location>
</feature>
<evidence type="ECO:0000256" key="4">
    <source>
        <dbReference type="ARBA" id="ARBA00023125"/>
    </source>
</evidence>
<accession>A0AAD6JQ64</accession>
<reference evidence="11 12" key="1">
    <citation type="journal article" date="2023" name="Int. J. Mol. Sci.">
        <title>De Novo Assembly and Annotation of 11 Diverse Shrub Willow (Salix) Genomes Reveals Novel Gene Organization in Sex-Linked Regions.</title>
        <authorList>
            <person name="Hyden B."/>
            <person name="Feng K."/>
            <person name="Yates T.B."/>
            <person name="Jawdy S."/>
            <person name="Cereghino C."/>
            <person name="Smart L.B."/>
            <person name="Muchero W."/>
        </authorList>
    </citation>
    <scope>NUCLEOTIDE SEQUENCE [LARGE SCALE GENOMIC DNA]</scope>
    <source>
        <tissue evidence="11">Shoot tip</tissue>
    </source>
</reference>
<evidence type="ECO:0000256" key="3">
    <source>
        <dbReference type="ARBA" id="ARBA00023015"/>
    </source>
</evidence>
<evidence type="ECO:0000313" key="12">
    <source>
        <dbReference type="Proteomes" id="UP001162972"/>
    </source>
</evidence>
<keyword evidence="3" id="KW-0805">Transcription regulation</keyword>
<dbReference type="GO" id="GO:0099402">
    <property type="term" value="P:plant organ development"/>
    <property type="evidence" value="ECO:0007669"/>
    <property type="project" value="InterPro"/>
</dbReference>
<evidence type="ECO:0000256" key="9">
    <source>
        <dbReference type="SAM" id="MobiDB-lite"/>
    </source>
</evidence>
<dbReference type="InterPro" id="IPR001356">
    <property type="entry name" value="HD"/>
</dbReference>
<dbReference type="PANTHER" id="PTHR45940:SF6">
    <property type="entry name" value="WUSCHEL-RELATED HOMEOBOX 2"/>
    <property type="match status" value="1"/>
</dbReference>
<evidence type="ECO:0000313" key="11">
    <source>
        <dbReference type="EMBL" id="KAJ6408903.1"/>
    </source>
</evidence>
<dbReference type="GO" id="GO:0005634">
    <property type="term" value="C:nucleus"/>
    <property type="evidence" value="ECO:0007669"/>
    <property type="project" value="UniProtKB-SubCell"/>
</dbReference>
<protein>
    <recommendedName>
        <fullName evidence="10">Homeobox domain-containing protein</fullName>
    </recommendedName>
</protein>
<keyword evidence="2" id="KW-0217">Developmental protein</keyword>
<keyword evidence="5 8" id="KW-0371">Homeobox</keyword>
<evidence type="ECO:0000256" key="2">
    <source>
        <dbReference type="ARBA" id="ARBA00022473"/>
    </source>
</evidence>
<feature type="region of interest" description="Disordered" evidence="9">
    <location>
        <begin position="1"/>
        <end position="22"/>
    </location>
</feature>
<comment type="caution">
    <text evidence="11">The sequence shown here is derived from an EMBL/GenBank/DDBJ whole genome shotgun (WGS) entry which is preliminary data.</text>
</comment>
<keyword evidence="6" id="KW-0804">Transcription</keyword>
<evidence type="ECO:0000256" key="5">
    <source>
        <dbReference type="ARBA" id="ARBA00023155"/>
    </source>
</evidence>